<proteinExistence type="inferred from homology"/>
<dbReference type="PANTHER" id="PTHR42974:SF1">
    <property type="entry name" value="TYPE-3 GLUTAMINE SYNTHETASE"/>
    <property type="match status" value="1"/>
</dbReference>
<dbReference type="AlphaFoldDB" id="A0A2T1NA57"/>
<comment type="similarity">
    <text evidence="1 2">Belongs to the glutamine synthetase family.</text>
</comment>
<evidence type="ECO:0000313" key="5">
    <source>
        <dbReference type="EMBL" id="PSG88728.1"/>
    </source>
</evidence>
<dbReference type="SMART" id="SM01230">
    <property type="entry name" value="Gln-synt_C"/>
    <property type="match status" value="1"/>
</dbReference>
<dbReference type="InterPro" id="IPR040577">
    <property type="entry name" value="Gln-synt_C"/>
</dbReference>
<evidence type="ECO:0000313" key="6">
    <source>
        <dbReference type="Proteomes" id="UP000238426"/>
    </source>
</evidence>
<evidence type="ECO:0000256" key="2">
    <source>
        <dbReference type="RuleBase" id="RU000384"/>
    </source>
</evidence>
<comment type="caution">
    <text evidence="5">The sequence shown here is derived from an EMBL/GenBank/DDBJ whole genome shotgun (WGS) entry which is preliminary data.</text>
</comment>
<dbReference type="InterPro" id="IPR008146">
    <property type="entry name" value="Gln_synth_cat_dom"/>
</dbReference>
<dbReference type="RefSeq" id="WP_106463869.1">
    <property type="nucleotide sequence ID" value="NZ_PXOQ01000009.1"/>
</dbReference>
<dbReference type="Gene3D" id="3.30.590.10">
    <property type="entry name" value="Glutamine synthetase/guanido kinase, catalytic domain"/>
    <property type="match status" value="1"/>
</dbReference>
<dbReference type="EMBL" id="PXOQ01000009">
    <property type="protein sequence ID" value="PSG88728.1"/>
    <property type="molecule type" value="Genomic_DNA"/>
</dbReference>
<keyword evidence="6" id="KW-1185">Reference proteome</keyword>
<gene>
    <name evidence="5" type="ORF">C7H52_10590</name>
</gene>
<dbReference type="Gene3D" id="1.20.120.1560">
    <property type="match status" value="1"/>
</dbReference>
<dbReference type="Pfam" id="PF12437">
    <property type="entry name" value="GSIII_N"/>
    <property type="match status" value="1"/>
</dbReference>
<dbReference type="PROSITE" id="PS00181">
    <property type="entry name" value="GLNA_ATP"/>
    <property type="match status" value="1"/>
</dbReference>
<name>A0A2T1NA57_9FLAO</name>
<dbReference type="InterPro" id="IPR027303">
    <property type="entry name" value="Gln_synth_gly_rich_site"/>
</dbReference>
<dbReference type="InterPro" id="IPR022147">
    <property type="entry name" value="GSIII_N"/>
</dbReference>
<dbReference type="InterPro" id="IPR052725">
    <property type="entry name" value="GS_Type-3"/>
</dbReference>
<dbReference type="PANTHER" id="PTHR42974">
    <property type="entry name" value="GLUTAMINE SYNTHETASE"/>
    <property type="match status" value="1"/>
</dbReference>
<evidence type="ECO:0000259" key="4">
    <source>
        <dbReference type="PROSITE" id="PS51987"/>
    </source>
</evidence>
<accession>A0A2T1NA57</accession>
<protein>
    <submittedName>
        <fullName evidence="5">Glutamine synthetase type III</fullName>
    </submittedName>
</protein>
<organism evidence="5 6">
    <name type="scientific">Aurantibacter aestuarii</name>
    <dbReference type="NCBI Taxonomy" id="1266046"/>
    <lineage>
        <taxon>Bacteria</taxon>
        <taxon>Pseudomonadati</taxon>
        <taxon>Bacteroidota</taxon>
        <taxon>Flavobacteriia</taxon>
        <taxon>Flavobacteriales</taxon>
        <taxon>Flavobacteriaceae</taxon>
        <taxon>Aurantibacter</taxon>
    </lineage>
</organism>
<dbReference type="Proteomes" id="UP000238426">
    <property type="component" value="Unassembled WGS sequence"/>
</dbReference>
<dbReference type="Pfam" id="PF18318">
    <property type="entry name" value="Gln-synt_C-ter"/>
    <property type="match status" value="1"/>
</dbReference>
<dbReference type="Pfam" id="PF00120">
    <property type="entry name" value="Gln-synt_C"/>
    <property type="match status" value="1"/>
</dbReference>
<dbReference type="GO" id="GO:0004356">
    <property type="term" value="F:glutamine synthetase activity"/>
    <property type="evidence" value="ECO:0007669"/>
    <property type="project" value="InterPro"/>
</dbReference>
<dbReference type="GO" id="GO:0006542">
    <property type="term" value="P:glutamine biosynthetic process"/>
    <property type="evidence" value="ECO:0007669"/>
    <property type="project" value="InterPro"/>
</dbReference>
<dbReference type="OrthoDB" id="9807095at2"/>
<dbReference type="InterPro" id="IPR008147">
    <property type="entry name" value="Gln_synt_N"/>
</dbReference>
<dbReference type="SUPFAM" id="SSF55931">
    <property type="entry name" value="Glutamine synthetase/guanido kinase"/>
    <property type="match status" value="1"/>
</dbReference>
<dbReference type="InterPro" id="IPR014746">
    <property type="entry name" value="Gln_synth/guanido_kin_cat_dom"/>
</dbReference>
<evidence type="ECO:0000259" key="3">
    <source>
        <dbReference type="PROSITE" id="PS51986"/>
    </source>
</evidence>
<feature type="domain" description="GS catalytic" evidence="4">
    <location>
        <begin position="178"/>
        <end position="615"/>
    </location>
</feature>
<sequence>MSNLRFNTISKVHDRKPLKHKSIKKRSAHFGEYVFSPNVMRQYVSEDILDEVVDAIYNKRKINGNAADLIALGMKEWAISKGVTHYSHWFQPLSGTTAEKHDGFLDLLENGMAIEQFQGSQLIQQEPEAASFPNVSSRSTFEARGYSAWDPSSPAFIYGSTLCIPTIFVSFNGEALDYKTPLLRSINILNEASVAVCKYFDKNVKHVKAQLGWEQEFYLIDRALFNSRPDLVLTGRTLVGQSAAKGHQINDNYFGTIPNRVMVFLKELEDECTLLGVPLKTRHNEAAPNQFEIAPIFEEANLSIDHNSLLMDVMDRISERHFFKVLFHEKPFDYLNGSGKHNNWSLSTDTGINLLKPGKTPMGNLQFLAFFINTIKAVNTYESLLRASITSASNDLRLGRDEAPPNIISVFIGEKLSKVLQQLEKVSKGKLSPDEKTDLKLNIIGRIPEILLDNTDRNRTSPFAFTGNKFEFRAVGSKTNCANPITVLNTIVANQLLEFKTEVDLLISKKDLPKDDAIFNVLRDYIKSSKHILYEGNSYSEHWVKEAKKRGLSHALNTPEALKAMLTQSHVALFEKYQVLNKVEVNARYTIELEDYIKRVQIEGRVLSELVFNHIIPSAINYQNVLLKNVEILKSIYNDDFILHGKSQLELIEAISKYIRLIKTETDIMVQARKKANVVDVLQNKAIMYCNSVRTMFENIRYNCDKLELIVDDNFWSLPKYRELLYTK</sequence>
<feature type="domain" description="GS beta-grasp" evidence="3">
    <location>
        <begin position="84"/>
        <end position="173"/>
    </location>
</feature>
<dbReference type="PROSITE" id="PS51986">
    <property type="entry name" value="GS_BETA_GRASP"/>
    <property type="match status" value="1"/>
</dbReference>
<dbReference type="PROSITE" id="PS51987">
    <property type="entry name" value="GS_CATALYTIC"/>
    <property type="match status" value="1"/>
</dbReference>
<evidence type="ECO:0000256" key="1">
    <source>
        <dbReference type="PROSITE-ProRule" id="PRU01330"/>
    </source>
</evidence>
<reference evidence="5 6" key="1">
    <citation type="submission" date="2018-03" db="EMBL/GenBank/DDBJ databases">
        <title>Mesoflavibacter sp. HG37 and Mesoflavibacter sp. HG96 sp.nov., two marine bacteria isolated from seawater of Western Pacific Ocean.</title>
        <authorList>
            <person name="Cheng H."/>
            <person name="Wu Y.-H."/>
            <person name="Guo L.-L."/>
            <person name="Xu X.-W."/>
        </authorList>
    </citation>
    <scope>NUCLEOTIDE SEQUENCE [LARGE SCALE GENOMIC DNA]</scope>
    <source>
        <strain evidence="5 6">KCTC 32269</strain>
    </source>
</reference>